<dbReference type="EMBL" id="JAMKFB020000001">
    <property type="protein sequence ID" value="KAL0204666.1"/>
    <property type="molecule type" value="Genomic_DNA"/>
</dbReference>
<feature type="region of interest" description="Disordered" evidence="1">
    <location>
        <begin position="1"/>
        <end position="56"/>
    </location>
</feature>
<reference evidence="2 3" key="1">
    <citation type="submission" date="2024-05" db="EMBL/GenBank/DDBJ databases">
        <title>Genome sequencing and assembly of Indian major carp, Cirrhinus mrigala (Hamilton, 1822).</title>
        <authorList>
            <person name="Mohindra V."/>
            <person name="Chowdhury L.M."/>
            <person name="Lal K."/>
            <person name="Jena J.K."/>
        </authorList>
    </citation>
    <scope>NUCLEOTIDE SEQUENCE [LARGE SCALE GENOMIC DNA]</scope>
    <source>
        <strain evidence="2">CM1030</strain>
        <tissue evidence="2">Blood</tissue>
    </source>
</reference>
<evidence type="ECO:0000313" key="3">
    <source>
        <dbReference type="Proteomes" id="UP001529510"/>
    </source>
</evidence>
<dbReference type="AlphaFoldDB" id="A0ABD0S239"/>
<sequence length="56" mass="5909">FHFVPAFQPQDGQRPIGPAPVPHAGMELQQAPPRPAAPAYGLITDLPLPVPTADSQ</sequence>
<evidence type="ECO:0000256" key="1">
    <source>
        <dbReference type="SAM" id="MobiDB-lite"/>
    </source>
</evidence>
<gene>
    <name evidence="2" type="ORF">M9458_002684</name>
</gene>
<organism evidence="2 3">
    <name type="scientific">Cirrhinus mrigala</name>
    <name type="common">Mrigala</name>
    <dbReference type="NCBI Taxonomy" id="683832"/>
    <lineage>
        <taxon>Eukaryota</taxon>
        <taxon>Metazoa</taxon>
        <taxon>Chordata</taxon>
        <taxon>Craniata</taxon>
        <taxon>Vertebrata</taxon>
        <taxon>Euteleostomi</taxon>
        <taxon>Actinopterygii</taxon>
        <taxon>Neopterygii</taxon>
        <taxon>Teleostei</taxon>
        <taxon>Ostariophysi</taxon>
        <taxon>Cypriniformes</taxon>
        <taxon>Cyprinidae</taxon>
        <taxon>Labeoninae</taxon>
        <taxon>Labeonini</taxon>
        <taxon>Cirrhinus</taxon>
    </lineage>
</organism>
<comment type="caution">
    <text evidence="2">The sequence shown here is derived from an EMBL/GenBank/DDBJ whole genome shotgun (WGS) entry which is preliminary data.</text>
</comment>
<name>A0ABD0S239_CIRMR</name>
<keyword evidence="3" id="KW-1185">Reference proteome</keyword>
<evidence type="ECO:0000313" key="2">
    <source>
        <dbReference type="EMBL" id="KAL0204666.1"/>
    </source>
</evidence>
<dbReference type="Proteomes" id="UP001529510">
    <property type="component" value="Unassembled WGS sequence"/>
</dbReference>
<accession>A0ABD0S239</accession>
<evidence type="ECO:0008006" key="4">
    <source>
        <dbReference type="Google" id="ProtNLM"/>
    </source>
</evidence>
<feature type="non-terminal residue" evidence="2">
    <location>
        <position position="1"/>
    </location>
</feature>
<protein>
    <recommendedName>
        <fullName evidence="4">Ameloblastin</fullName>
    </recommendedName>
</protein>
<proteinExistence type="predicted"/>
<feature type="non-terminal residue" evidence="2">
    <location>
        <position position="56"/>
    </location>
</feature>